<dbReference type="InterPro" id="IPR001005">
    <property type="entry name" value="SANT/Myb"/>
</dbReference>
<feature type="domain" description="HTH myb-type" evidence="10">
    <location>
        <begin position="12"/>
        <end position="65"/>
    </location>
</feature>
<comment type="caution">
    <text evidence="11">The sequence shown here is derived from an EMBL/GenBank/DDBJ whole genome shotgun (WGS) entry which is preliminary data.</text>
</comment>
<evidence type="ECO:0000256" key="3">
    <source>
        <dbReference type="ARBA" id="ARBA00023015"/>
    </source>
</evidence>
<dbReference type="Gene3D" id="1.10.10.60">
    <property type="entry name" value="Homeodomain-like"/>
    <property type="match status" value="2"/>
</dbReference>
<protein>
    <submittedName>
        <fullName evidence="11">Uncharacterized protein</fullName>
    </submittedName>
</protein>
<evidence type="ECO:0000256" key="5">
    <source>
        <dbReference type="ARBA" id="ARBA00023159"/>
    </source>
</evidence>
<evidence type="ECO:0000259" key="9">
    <source>
        <dbReference type="PROSITE" id="PS50090"/>
    </source>
</evidence>
<evidence type="ECO:0000256" key="1">
    <source>
        <dbReference type="ARBA" id="ARBA00004123"/>
    </source>
</evidence>
<dbReference type="GO" id="GO:0003677">
    <property type="term" value="F:DNA binding"/>
    <property type="evidence" value="ECO:0007669"/>
    <property type="project" value="UniProtKB-KW"/>
</dbReference>
<evidence type="ECO:0000256" key="7">
    <source>
        <dbReference type="ARBA" id="ARBA00023242"/>
    </source>
</evidence>
<feature type="region of interest" description="Disordered" evidence="8">
    <location>
        <begin position="107"/>
        <end position="133"/>
    </location>
</feature>
<dbReference type="Pfam" id="PF00249">
    <property type="entry name" value="Myb_DNA-binding"/>
    <property type="match status" value="2"/>
</dbReference>
<dbReference type="GO" id="GO:0080090">
    <property type="term" value="P:regulation of primary metabolic process"/>
    <property type="evidence" value="ECO:0007669"/>
    <property type="project" value="UniProtKB-ARBA"/>
</dbReference>
<comment type="subcellular location">
    <subcellularLocation>
        <location evidence="1">Nucleus</location>
    </subcellularLocation>
</comment>
<keyword evidence="4" id="KW-0238">DNA-binding</keyword>
<dbReference type="InterPro" id="IPR009057">
    <property type="entry name" value="Homeodomain-like_sf"/>
</dbReference>
<accession>A0A5N6ML76</accession>
<evidence type="ECO:0000256" key="4">
    <source>
        <dbReference type="ARBA" id="ARBA00023125"/>
    </source>
</evidence>
<feature type="domain" description="HTH myb-type" evidence="10">
    <location>
        <begin position="66"/>
        <end position="116"/>
    </location>
</feature>
<proteinExistence type="predicted"/>
<dbReference type="GO" id="GO:0005634">
    <property type="term" value="C:nucleus"/>
    <property type="evidence" value="ECO:0007669"/>
    <property type="project" value="UniProtKB-SubCell"/>
</dbReference>
<sequence>MKQSTCNTSLVLRKGAWTVQEDMLLKNCIQKHGEGKWHLVPLRAGLNRCRKSCRLRWLNYLRPNIKKGAFGEDEVDLMLRIHRLIGNRWSLIAGRIPGRTANDVKNYWNTHVRSRPKQQKEEPKDGEPSQHTMATIYKPQPRTISKTFNFCQHIMTYDTGNLIASSSNDGVNNRSNSFTSLVSSPTVSNDKMNDDGEGLDGLNSMLDLPVDDVVMWDLLESNQL</sequence>
<keyword evidence="2" id="KW-0677">Repeat</keyword>
<evidence type="ECO:0000313" key="11">
    <source>
        <dbReference type="EMBL" id="KAD3640836.1"/>
    </source>
</evidence>
<organism evidence="11 12">
    <name type="scientific">Mikania micrantha</name>
    <name type="common">bitter vine</name>
    <dbReference type="NCBI Taxonomy" id="192012"/>
    <lineage>
        <taxon>Eukaryota</taxon>
        <taxon>Viridiplantae</taxon>
        <taxon>Streptophyta</taxon>
        <taxon>Embryophyta</taxon>
        <taxon>Tracheophyta</taxon>
        <taxon>Spermatophyta</taxon>
        <taxon>Magnoliopsida</taxon>
        <taxon>eudicotyledons</taxon>
        <taxon>Gunneridae</taxon>
        <taxon>Pentapetalae</taxon>
        <taxon>asterids</taxon>
        <taxon>campanulids</taxon>
        <taxon>Asterales</taxon>
        <taxon>Asteraceae</taxon>
        <taxon>Asteroideae</taxon>
        <taxon>Heliantheae alliance</taxon>
        <taxon>Eupatorieae</taxon>
        <taxon>Mikania</taxon>
    </lineage>
</organism>
<feature type="domain" description="Myb-like" evidence="9">
    <location>
        <begin position="12"/>
        <end position="61"/>
    </location>
</feature>
<dbReference type="Proteomes" id="UP000326396">
    <property type="component" value="Linkage Group LG5"/>
</dbReference>
<evidence type="ECO:0000256" key="8">
    <source>
        <dbReference type="SAM" id="MobiDB-lite"/>
    </source>
</evidence>
<dbReference type="AlphaFoldDB" id="A0A5N6ML76"/>
<dbReference type="FunFam" id="1.10.10.60:FF:000218">
    <property type="entry name" value="Myb transcription factor"/>
    <property type="match status" value="1"/>
</dbReference>
<dbReference type="SUPFAM" id="SSF46689">
    <property type="entry name" value="Homeodomain-like"/>
    <property type="match status" value="1"/>
</dbReference>
<feature type="domain" description="Myb-like" evidence="9">
    <location>
        <begin position="62"/>
        <end position="112"/>
    </location>
</feature>
<dbReference type="PROSITE" id="PS51294">
    <property type="entry name" value="HTH_MYB"/>
    <property type="match status" value="2"/>
</dbReference>
<dbReference type="OrthoDB" id="2143914at2759"/>
<name>A0A5N6ML76_9ASTR</name>
<evidence type="ECO:0000313" key="12">
    <source>
        <dbReference type="Proteomes" id="UP000326396"/>
    </source>
</evidence>
<gene>
    <name evidence="11" type="ORF">E3N88_30059</name>
</gene>
<dbReference type="PANTHER" id="PTHR47999:SF24">
    <property type="entry name" value="TRANSCRIPTION FACTOR MYB90"/>
    <property type="match status" value="1"/>
</dbReference>
<evidence type="ECO:0000256" key="2">
    <source>
        <dbReference type="ARBA" id="ARBA00022737"/>
    </source>
</evidence>
<keyword evidence="12" id="KW-1185">Reference proteome</keyword>
<reference evidence="11 12" key="1">
    <citation type="submission" date="2019-05" db="EMBL/GenBank/DDBJ databases">
        <title>Mikania micrantha, genome provides insights into the molecular mechanism of rapid growth.</title>
        <authorList>
            <person name="Liu B."/>
        </authorList>
    </citation>
    <scope>NUCLEOTIDE SEQUENCE [LARGE SCALE GENOMIC DNA]</scope>
    <source>
        <strain evidence="11">NLD-2019</strain>
        <tissue evidence="11">Leaf</tissue>
    </source>
</reference>
<keyword evidence="7" id="KW-0539">Nucleus</keyword>
<evidence type="ECO:0000259" key="10">
    <source>
        <dbReference type="PROSITE" id="PS51294"/>
    </source>
</evidence>
<keyword evidence="6" id="KW-0804">Transcription</keyword>
<evidence type="ECO:0000256" key="6">
    <source>
        <dbReference type="ARBA" id="ARBA00023163"/>
    </source>
</evidence>
<keyword evidence="5" id="KW-0010">Activator</keyword>
<dbReference type="PROSITE" id="PS50090">
    <property type="entry name" value="MYB_LIKE"/>
    <property type="match status" value="2"/>
</dbReference>
<dbReference type="CDD" id="cd00167">
    <property type="entry name" value="SANT"/>
    <property type="match status" value="2"/>
</dbReference>
<dbReference type="SMART" id="SM00717">
    <property type="entry name" value="SANT"/>
    <property type="match status" value="2"/>
</dbReference>
<dbReference type="PANTHER" id="PTHR47999">
    <property type="entry name" value="TRANSCRIPTION FACTOR MYB8-RELATED-RELATED"/>
    <property type="match status" value="1"/>
</dbReference>
<dbReference type="EMBL" id="SZYD01000015">
    <property type="protein sequence ID" value="KAD3640836.1"/>
    <property type="molecule type" value="Genomic_DNA"/>
</dbReference>
<feature type="compositionally biased region" description="Basic and acidic residues" evidence="8">
    <location>
        <begin position="118"/>
        <end position="128"/>
    </location>
</feature>
<keyword evidence="3" id="KW-0805">Transcription regulation</keyword>
<dbReference type="InterPro" id="IPR015495">
    <property type="entry name" value="Myb_TF_plants"/>
</dbReference>
<dbReference type="InterPro" id="IPR017930">
    <property type="entry name" value="Myb_dom"/>
</dbReference>